<organism evidence="4 5">
    <name type="scientific">Trichomalopsis sarcophagae</name>
    <dbReference type="NCBI Taxonomy" id="543379"/>
    <lineage>
        <taxon>Eukaryota</taxon>
        <taxon>Metazoa</taxon>
        <taxon>Ecdysozoa</taxon>
        <taxon>Arthropoda</taxon>
        <taxon>Hexapoda</taxon>
        <taxon>Insecta</taxon>
        <taxon>Pterygota</taxon>
        <taxon>Neoptera</taxon>
        <taxon>Endopterygota</taxon>
        <taxon>Hymenoptera</taxon>
        <taxon>Apocrita</taxon>
        <taxon>Proctotrupomorpha</taxon>
        <taxon>Chalcidoidea</taxon>
        <taxon>Pteromalidae</taxon>
        <taxon>Pteromalinae</taxon>
        <taxon>Trichomalopsis</taxon>
    </lineage>
</organism>
<dbReference type="AlphaFoldDB" id="A0A232FGV1"/>
<dbReference type="Gene3D" id="1.25.40.420">
    <property type="match status" value="1"/>
</dbReference>
<dbReference type="Gene3D" id="2.60.210.10">
    <property type="entry name" value="Apoptosis, Tumor Necrosis Factor Receptor Associated Protein 2, Chain A"/>
    <property type="match status" value="1"/>
</dbReference>
<feature type="domain" description="MATH" evidence="3">
    <location>
        <begin position="343"/>
        <end position="474"/>
    </location>
</feature>
<feature type="domain" description="BTB" evidence="2">
    <location>
        <begin position="508"/>
        <end position="572"/>
    </location>
</feature>
<evidence type="ECO:0000256" key="1">
    <source>
        <dbReference type="SAM" id="MobiDB-lite"/>
    </source>
</evidence>
<dbReference type="GO" id="GO:0030163">
    <property type="term" value="P:protein catabolic process"/>
    <property type="evidence" value="ECO:0007669"/>
    <property type="project" value="UniProtKB-ARBA"/>
</dbReference>
<keyword evidence="5" id="KW-1185">Reference proteome</keyword>
<gene>
    <name evidence="4" type="ORF">TSAR_012106</name>
</gene>
<dbReference type="SMART" id="SM00225">
    <property type="entry name" value="BTB"/>
    <property type="match status" value="1"/>
</dbReference>
<evidence type="ECO:0000313" key="5">
    <source>
        <dbReference type="Proteomes" id="UP000215335"/>
    </source>
</evidence>
<dbReference type="InterPro" id="IPR002083">
    <property type="entry name" value="MATH/TRAF_dom"/>
</dbReference>
<dbReference type="EMBL" id="NNAY01000221">
    <property type="protein sequence ID" value="OXU29915.1"/>
    <property type="molecule type" value="Genomic_DNA"/>
</dbReference>
<dbReference type="PROSITE" id="PS50097">
    <property type="entry name" value="BTB"/>
    <property type="match status" value="1"/>
</dbReference>
<evidence type="ECO:0000313" key="4">
    <source>
        <dbReference type="EMBL" id="OXU29915.1"/>
    </source>
</evidence>
<dbReference type="STRING" id="543379.A0A232FGV1"/>
<comment type="caution">
    <text evidence="4">The sequence shown here is derived from an EMBL/GenBank/DDBJ whole genome shotgun (WGS) entry which is preliminary data.</text>
</comment>
<dbReference type="OrthoDB" id="7554223at2759"/>
<evidence type="ECO:0008006" key="6">
    <source>
        <dbReference type="Google" id="ProtNLM"/>
    </source>
</evidence>
<feature type="region of interest" description="Disordered" evidence="1">
    <location>
        <begin position="216"/>
        <end position="293"/>
    </location>
</feature>
<sequence>MEGAQPQTSMESAQPQTSTGSAQRQTSTGNAQLQTSTGSAQPQTSMGNAQLQTSTGTAQPQTSMGTAQPPISTVSAQPQTSTWSAQPQTSTWSAQPQTITESVQPQTSVESTSCETSIKSIIKQRIIAASAQRQISTGNAQPQTSTGSAQPQTITGSAQSQTITESVQPQTSTWSAQPQISTVSGQPQTSVESTLCETSIKSIIKQRIIAASAQRQISMEGAQPQTSTGSAQPQTSTGSAQPQTSTGNAQPQTSTGNAQPQTSSESAQPQTSTENAQPQTSTESAQPQTSVESTLCETSIKSISKKQIIAASDNRPELQIIALPMLRQPVTEDGRQIITQRIDFLYTWDIVNYSESSELIAEKFESTVFPDQDPDSTQHFSWSLELYPRGSNPQFDEYISMKILCRNPYKRYIKAECQFKIENCKRDRLLVMECEFDYVETGVYTIEKWLKRDILEQEKETMLQNGVLSIICGIRTYLRTTSTVNITKYSRFALSEDIKKLYLNPKFSDYTLISRKHKFPVHKSILSARSTIFKLMFQCDTDSVSTKIRDVNTGVLKELLRFIYTDRVKNLKKHAMKLMIASDLYGVYGCKVMCEKVICNDLKADEALDLLVICHNHAARYLEEEVRTFIYANAKDVVNSPSYKMVRRKNFPILRSVLETLASWKTQEESKNLL</sequence>
<proteinExistence type="predicted"/>
<dbReference type="SUPFAM" id="SSF54695">
    <property type="entry name" value="POZ domain"/>
    <property type="match status" value="1"/>
</dbReference>
<accession>A0A232FGV1</accession>
<dbReference type="InterPro" id="IPR011333">
    <property type="entry name" value="SKP1/BTB/POZ_sf"/>
</dbReference>
<dbReference type="Gene3D" id="3.30.710.10">
    <property type="entry name" value="Potassium Channel Kv1.1, Chain A"/>
    <property type="match status" value="1"/>
</dbReference>
<evidence type="ECO:0000259" key="2">
    <source>
        <dbReference type="PROSITE" id="PS50097"/>
    </source>
</evidence>
<feature type="region of interest" description="Disordered" evidence="1">
    <location>
        <begin position="1"/>
        <end position="112"/>
    </location>
</feature>
<dbReference type="InterPro" id="IPR000210">
    <property type="entry name" value="BTB/POZ_dom"/>
</dbReference>
<dbReference type="PROSITE" id="PS50144">
    <property type="entry name" value="MATH"/>
    <property type="match status" value="1"/>
</dbReference>
<dbReference type="PANTHER" id="PTHR24413">
    <property type="entry name" value="SPECKLE-TYPE POZ PROTEIN"/>
    <property type="match status" value="1"/>
</dbReference>
<evidence type="ECO:0000259" key="3">
    <source>
        <dbReference type="PROSITE" id="PS50144"/>
    </source>
</evidence>
<dbReference type="InterPro" id="IPR008974">
    <property type="entry name" value="TRAF-like"/>
</dbReference>
<name>A0A232FGV1_9HYME</name>
<dbReference type="Proteomes" id="UP000215335">
    <property type="component" value="Unassembled WGS sequence"/>
</dbReference>
<reference evidence="4 5" key="1">
    <citation type="journal article" date="2017" name="Curr. Biol.">
        <title>The Evolution of Venom by Co-option of Single-Copy Genes.</title>
        <authorList>
            <person name="Martinson E.O."/>
            <person name="Mrinalini"/>
            <person name="Kelkar Y.D."/>
            <person name="Chang C.H."/>
            <person name="Werren J.H."/>
        </authorList>
    </citation>
    <scope>NUCLEOTIDE SEQUENCE [LARGE SCALE GENOMIC DNA]</scope>
    <source>
        <strain evidence="4 5">Alberta</strain>
        <tissue evidence="4">Whole body</tissue>
    </source>
</reference>
<dbReference type="Pfam" id="PF00651">
    <property type="entry name" value="BTB"/>
    <property type="match status" value="1"/>
</dbReference>
<dbReference type="SUPFAM" id="SSF49599">
    <property type="entry name" value="TRAF domain-like"/>
    <property type="match status" value="1"/>
</dbReference>
<protein>
    <recommendedName>
        <fullName evidence="6">BTB domain-containing protein</fullName>
    </recommendedName>
</protein>
<feature type="region of interest" description="Disordered" evidence="1">
    <location>
        <begin position="133"/>
        <end position="191"/>
    </location>
</feature>